<feature type="transmembrane region" description="Helical" evidence="7">
    <location>
        <begin position="137"/>
        <end position="158"/>
    </location>
</feature>
<dbReference type="Proteomes" id="UP000499080">
    <property type="component" value="Unassembled WGS sequence"/>
</dbReference>
<protein>
    <recommendedName>
        <fullName evidence="10">Gustatory receptor</fullName>
    </recommendedName>
</protein>
<dbReference type="EMBL" id="BGPR01114991">
    <property type="protein sequence ID" value="GBN02645.1"/>
    <property type="molecule type" value="Genomic_DNA"/>
</dbReference>
<keyword evidence="9" id="KW-1185">Reference proteome</keyword>
<evidence type="ECO:0000256" key="1">
    <source>
        <dbReference type="ARBA" id="ARBA00004651"/>
    </source>
</evidence>
<evidence type="ECO:0000313" key="9">
    <source>
        <dbReference type="Proteomes" id="UP000499080"/>
    </source>
</evidence>
<dbReference type="AlphaFoldDB" id="A0A4Y2KJY8"/>
<keyword evidence="2" id="KW-1003">Cell membrane</keyword>
<evidence type="ECO:0000256" key="5">
    <source>
        <dbReference type="ARBA" id="ARBA00023136"/>
    </source>
</evidence>
<keyword evidence="4 7" id="KW-1133">Transmembrane helix</keyword>
<organism evidence="8 9">
    <name type="scientific">Araneus ventricosus</name>
    <name type="common">Orbweaver spider</name>
    <name type="synonym">Epeira ventricosa</name>
    <dbReference type="NCBI Taxonomy" id="182803"/>
    <lineage>
        <taxon>Eukaryota</taxon>
        <taxon>Metazoa</taxon>
        <taxon>Ecdysozoa</taxon>
        <taxon>Arthropoda</taxon>
        <taxon>Chelicerata</taxon>
        <taxon>Arachnida</taxon>
        <taxon>Araneae</taxon>
        <taxon>Araneomorphae</taxon>
        <taxon>Entelegynae</taxon>
        <taxon>Araneoidea</taxon>
        <taxon>Araneidae</taxon>
        <taxon>Araneus</taxon>
    </lineage>
</organism>
<dbReference type="InterPro" id="IPR013604">
    <property type="entry name" value="7TM_chemorcpt"/>
</dbReference>
<evidence type="ECO:0000256" key="7">
    <source>
        <dbReference type="SAM" id="Phobius"/>
    </source>
</evidence>
<dbReference type="GO" id="GO:0050909">
    <property type="term" value="P:sensory perception of taste"/>
    <property type="evidence" value="ECO:0007669"/>
    <property type="project" value="InterPro"/>
</dbReference>
<keyword evidence="6" id="KW-0675">Receptor</keyword>
<evidence type="ECO:0000256" key="2">
    <source>
        <dbReference type="ARBA" id="ARBA00022475"/>
    </source>
</evidence>
<proteinExistence type="predicted"/>
<evidence type="ECO:0000256" key="3">
    <source>
        <dbReference type="ARBA" id="ARBA00022692"/>
    </source>
</evidence>
<dbReference type="GO" id="GO:0005886">
    <property type="term" value="C:plasma membrane"/>
    <property type="evidence" value="ECO:0007669"/>
    <property type="project" value="UniProtKB-SubCell"/>
</dbReference>
<keyword evidence="5 7" id="KW-0472">Membrane</keyword>
<accession>A0A4Y2KJY8</accession>
<sequence length="172" mass="19692">MLIPNVDYRRILESYQELLEILKYVDTIFSCPMFIEVTVDMVQVFWYCYHLIFTATNDFQAQACMSLGTLQSLLSLAMVLLSASFANEASKLARNVILSLPSFYPNYRKELKIYIGQHYKEEVDLTLWKIYRIDKSLFISAIGTLLTYGVLLGTLGTVQNSTNDNICSNINL</sequence>
<evidence type="ECO:0000256" key="6">
    <source>
        <dbReference type="ARBA" id="ARBA00023170"/>
    </source>
</evidence>
<keyword evidence="3 7" id="KW-0812">Transmembrane</keyword>
<reference evidence="8 9" key="1">
    <citation type="journal article" date="2019" name="Sci. Rep.">
        <title>Orb-weaving spider Araneus ventricosus genome elucidates the spidroin gene catalogue.</title>
        <authorList>
            <person name="Kono N."/>
            <person name="Nakamura H."/>
            <person name="Ohtoshi R."/>
            <person name="Moran D.A.P."/>
            <person name="Shinohara A."/>
            <person name="Yoshida Y."/>
            <person name="Fujiwara M."/>
            <person name="Mori M."/>
            <person name="Tomita M."/>
            <person name="Arakawa K."/>
        </authorList>
    </citation>
    <scope>NUCLEOTIDE SEQUENCE [LARGE SCALE GENOMIC DNA]</scope>
</reference>
<dbReference type="Pfam" id="PF08395">
    <property type="entry name" value="7tm_7"/>
    <property type="match status" value="1"/>
</dbReference>
<gene>
    <name evidence="8" type="ORF">AVEN_212398_1</name>
</gene>
<dbReference type="GO" id="GO:0038023">
    <property type="term" value="F:signaling receptor activity"/>
    <property type="evidence" value="ECO:0007669"/>
    <property type="project" value="UniProtKB-ARBA"/>
</dbReference>
<dbReference type="PANTHER" id="PTHR21421">
    <property type="entry name" value="GUSTATORY RECEPTOR"/>
    <property type="match status" value="1"/>
</dbReference>
<dbReference type="PANTHER" id="PTHR21421:SF29">
    <property type="entry name" value="GUSTATORY RECEPTOR 5A FOR TREHALOSE-RELATED"/>
    <property type="match status" value="1"/>
</dbReference>
<evidence type="ECO:0008006" key="10">
    <source>
        <dbReference type="Google" id="ProtNLM"/>
    </source>
</evidence>
<evidence type="ECO:0000313" key="8">
    <source>
        <dbReference type="EMBL" id="GBN02645.1"/>
    </source>
</evidence>
<comment type="subcellular location">
    <subcellularLocation>
        <location evidence="1">Cell membrane</location>
        <topology evidence="1">Multi-pass membrane protein</topology>
    </subcellularLocation>
</comment>
<dbReference type="GO" id="GO:0051606">
    <property type="term" value="P:detection of stimulus"/>
    <property type="evidence" value="ECO:0007669"/>
    <property type="project" value="UniProtKB-ARBA"/>
</dbReference>
<name>A0A4Y2KJY8_ARAVE</name>
<evidence type="ECO:0000256" key="4">
    <source>
        <dbReference type="ARBA" id="ARBA00022989"/>
    </source>
</evidence>
<comment type="caution">
    <text evidence="8">The sequence shown here is derived from an EMBL/GenBank/DDBJ whole genome shotgun (WGS) entry which is preliminary data.</text>
</comment>